<dbReference type="OrthoDB" id="2434520at2759"/>
<dbReference type="Proteomes" id="UP000789759">
    <property type="component" value="Unassembled WGS sequence"/>
</dbReference>
<sequence length="138" mass="15886">FVEEVVDVLKSFEEMTRHFSGSKYSIINLIYPYIPLIYGSLSENSEQISENLSDNDTSVSSSNEANIPLAGNRQQWLYAPQRLKASMLDPRVLKLLSFTTEYECRNTEVRIRAELSILKVQFRQNNNNTEACIITEEE</sequence>
<evidence type="ECO:0000313" key="1">
    <source>
        <dbReference type="EMBL" id="CAG8799673.1"/>
    </source>
</evidence>
<dbReference type="AlphaFoldDB" id="A0A9N9P9J4"/>
<gene>
    <name evidence="1" type="ORF">CPELLU_LOCUS17612</name>
</gene>
<keyword evidence="2" id="KW-1185">Reference proteome</keyword>
<comment type="caution">
    <text evidence="1">The sequence shown here is derived from an EMBL/GenBank/DDBJ whole genome shotgun (WGS) entry which is preliminary data.</text>
</comment>
<evidence type="ECO:0000313" key="2">
    <source>
        <dbReference type="Proteomes" id="UP000789759"/>
    </source>
</evidence>
<reference evidence="1" key="1">
    <citation type="submission" date="2021-06" db="EMBL/GenBank/DDBJ databases">
        <authorList>
            <person name="Kallberg Y."/>
            <person name="Tangrot J."/>
            <person name="Rosling A."/>
        </authorList>
    </citation>
    <scope>NUCLEOTIDE SEQUENCE</scope>
    <source>
        <strain evidence="1">FL966</strain>
    </source>
</reference>
<proteinExistence type="predicted"/>
<name>A0A9N9P9J4_9GLOM</name>
<protein>
    <submittedName>
        <fullName evidence="1">29_t:CDS:1</fullName>
    </submittedName>
</protein>
<feature type="non-terminal residue" evidence="1">
    <location>
        <position position="1"/>
    </location>
</feature>
<accession>A0A9N9P9J4</accession>
<dbReference type="EMBL" id="CAJVQA010030598">
    <property type="protein sequence ID" value="CAG8799673.1"/>
    <property type="molecule type" value="Genomic_DNA"/>
</dbReference>
<organism evidence="1 2">
    <name type="scientific">Cetraspora pellucida</name>
    <dbReference type="NCBI Taxonomy" id="1433469"/>
    <lineage>
        <taxon>Eukaryota</taxon>
        <taxon>Fungi</taxon>
        <taxon>Fungi incertae sedis</taxon>
        <taxon>Mucoromycota</taxon>
        <taxon>Glomeromycotina</taxon>
        <taxon>Glomeromycetes</taxon>
        <taxon>Diversisporales</taxon>
        <taxon>Gigasporaceae</taxon>
        <taxon>Cetraspora</taxon>
    </lineage>
</organism>